<dbReference type="SUPFAM" id="SSF102405">
    <property type="entry name" value="MCP/YpsA-like"/>
    <property type="match status" value="1"/>
</dbReference>
<feature type="domain" description="Smf/DprA SLOG" evidence="1">
    <location>
        <begin position="4"/>
        <end position="151"/>
    </location>
</feature>
<keyword evidence="3" id="KW-1185">Reference proteome</keyword>
<dbReference type="RefSeq" id="WP_253739489.1">
    <property type="nucleotide sequence ID" value="NZ_BAABKA010000061.1"/>
</dbReference>
<comment type="caution">
    <text evidence="2">The sequence shown here is derived from an EMBL/GenBank/DDBJ whole genome shotgun (WGS) entry which is preliminary data.</text>
</comment>
<dbReference type="Gene3D" id="3.40.50.450">
    <property type="match status" value="1"/>
</dbReference>
<gene>
    <name evidence="2" type="ORF">HD597_000105</name>
</gene>
<dbReference type="Proteomes" id="UP001139648">
    <property type="component" value="Unassembled WGS sequence"/>
</dbReference>
<dbReference type="InterPro" id="IPR057666">
    <property type="entry name" value="DrpA_SLOG"/>
</dbReference>
<proteinExistence type="predicted"/>
<reference evidence="2" key="1">
    <citation type="submission" date="2022-06" db="EMBL/GenBank/DDBJ databases">
        <title>Sequencing the genomes of 1000 actinobacteria strains.</title>
        <authorList>
            <person name="Klenk H.-P."/>
        </authorList>
    </citation>
    <scope>NUCLEOTIDE SEQUENCE</scope>
    <source>
        <strain evidence="2">DSM 46694</strain>
    </source>
</reference>
<name>A0A9X2G8C9_9ACTN</name>
<sequence>MPLAVAITGTRSTGHHGLSWYADLFETFLGPFSRDDAHFYIGGAVGIDSLTLLWLAGNSGSRITVVTPGTVEQQPAEARQVIARCGDRIMEITELGAAALGTPAYHARNQWMVDHAAMVIGFPLQGPEGSSGTWQTINYAASQGKPRLIVPV</sequence>
<evidence type="ECO:0000259" key="1">
    <source>
        <dbReference type="Pfam" id="PF02481"/>
    </source>
</evidence>
<evidence type="ECO:0000313" key="3">
    <source>
        <dbReference type="Proteomes" id="UP001139648"/>
    </source>
</evidence>
<dbReference type="AlphaFoldDB" id="A0A9X2G8C9"/>
<dbReference type="EMBL" id="JAMZEB010000001">
    <property type="protein sequence ID" value="MCP2353085.1"/>
    <property type="molecule type" value="Genomic_DNA"/>
</dbReference>
<accession>A0A9X2G8C9</accession>
<organism evidence="2 3">
    <name type="scientific">Nonomuraea thailandensis</name>
    <dbReference type="NCBI Taxonomy" id="1188745"/>
    <lineage>
        <taxon>Bacteria</taxon>
        <taxon>Bacillati</taxon>
        <taxon>Actinomycetota</taxon>
        <taxon>Actinomycetes</taxon>
        <taxon>Streptosporangiales</taxon>
        <taxon>Streptosporangiaceae</taxon>
        <taxon>Nonomuraea</taxon>
    </lineage>
</organism>
<dbReference type="Pfam" id="PF02481">
    <property type="entry name" value="DNA_processg_A"/>
    <property type="match status" value="1"/>
</dbReference>
<evidence type="ECO:0000313" key="2">
    <source>
        <dbReference type="EMBL" id="MCP2353085.1"/>
    </source>
</evidence>
<protein>
    <submittedName>
        <fullName evidence="2">Rossmann fold nucleotide-binding protein DprA/Smf involved in DNA uptake</fullName>
    </submittedName>
</protein>